<dbReference type="Proteomes" id="UP001054821">
    <property type="component" value="Chromosome 2"/>
</dbReference>
<sequence>MQLTPLFQSASRENASVVAPSEVQKSNLFLLSVQANNSESLSLNPVGDSQEQRYPSRVRNKPYCFSFSSSNEVTYPISGYVSYHRLSKTHLAFTLQLSSLSLSNSFQEALEDPKWKSVMAEEMKALQENSTWDMVNLVDEKRVVGCKWVFTTKYKPDGSIERYKARLVGKVTGNDACEIEELQSYLAKEFEMKDLGALNYFLGMKVSHSGQGIFLSQP</sequence>
<comment type="caution">
    <text evidence="1">The sequence shown here is derived from an EMBL/GenBank/DDBJ whole genome shotgun (WGS) entry which is preliminary data.</text>
</comment>
<organism evidence="1 2">
    <name type="scientific">Prunus dulcis</name>
    <name type="common">Almond</name>
    <name type="synonym">Amygdalus dulcis</name>
    <dbReference type="NCBI Taxonomy" id="3755"/>
    <lineage>
        <taxon>Eukaryota</taxon>
        <taxon>Viridiplantae</taxon>
        <taxon>Streptophyta</taxon>
        <taxon>Embryophyta</taxon>
        <taxon>Tracheophyta</taxon>
        <taxon>Spermatophyta</taxon>
        <taxon>Magnoliopsida</taxon>
        <taxon>eudicotyledons</taxon>
        <taxon>Gunneridae</taxon>
        <taxon>Pentapetalae</taxon>
        <taxon>rosids</taxon>
        <taxon>fabids</taxon>
        <taxon>Rosales</taxon>
        <taxon>Rosaceae</taxon>
        <taxon>Amygdaloideae</taxon>
        <taxon>Amygdaleae</taxon>
        <taxon>Prunus</taxon>
    </lineage>
</organism>
<keyword evidence="2" id="KW-1185">Reference proteome</keyword>
<evidence type="ECO:0008006" key="3">
    <source>
        <dbReference type="Google" id="ProtNLM"/>
    </source>
</evidence>
<dbReference type="EMBL" id="JAJFAZ020000002">
    <property type="protein sequence ID" value="KAI5343597.1"/>
    <property type="molecule type" value="Genomic_DNA"/>
</dbReference>
<dbReference type="AlphaFoldDB" id="A0AAD4ZEC6"/>
<accession>A0AAD4ZEC6</accession>
<name>A0AAD4ZEC6_PRUDU</name>
<gene>
    <name evidence="1" type="ORF">L3X38_011473</name>
</gene>
<evidence type="ECO:0000313" key="2">
    <source>
        <dbReference type="Proteomes" id="UP001054821"/>
    </source>
</evidence>
<evidence type="ECO:0000313" key="1">
    <source>
        <dbReference type="EMBL" id="KAI5343597.1"/>
    </source>
</evidence>
<protein>
    <recommendedName>
        <fullName evidence="3">Mitochondrial protein</fullName>
    </recommendedName>
</protein>
<reference evidence="1 2" key="1">
    <citation type="journal article" date="2022" name="G3 (Bethesda)">
        <title>Whole-genome sequence and methylome profiling of the almond [Prunus dulcis (Mill.) D.A. Webb] cultivar 'Nonpareil'.</title>
        <authorList>
            <person name="D'Amico-Willman K.M."/>
            <person name="Ouma W.Z."/>
            <person name="Meulia T."/>
            <person name="Sideli G.M."/>
            <person name="Gradziel T.M."/>
            <person name="Fresnedo-Ramirez J."/>
        </authorList>
    </citation>
    <scope>NUCLEOTIDE SEQUENCE [LARGE SCALE GENOMIC DNA]</scope>
    <source>
        <strain evidence="1">Clone GOH B32 T37-40</strain>
    </source>
</reference>
<proteinExistence type="predicted"/>